<dbReference type="PANTHER" id="PTHR30349:SF64">
    <property type="entry name" value="PROPHAGE INTEGRASE INTD-RELATED"/>
    <property type="match status" value="1"/>
</dbReference>
<accession>A0ABQ2C3Y7</accession>
<evidence type="ECO:0000256" key="1">
    <source>
        <dbReference type="ARBA" id="ARBA00008857"/>
    </source>
</evidence>
<dbReference type="Pfam" id="PF00589">
    <property type="entry name" value="Phage_integrase"/>
    <property type="match status" value="1"/>
</dbReference>
<keyword evidence="4" id="KW-0233">DNA recombination</keyword>
<dbReference type="SUPFAM" id="SSF56349">
    <property type="entry name" value="DNA breaking-rejoining enzymes"/>
    <property type="match status" value="1"/>
</dbReference>
<keyword evidence="3 5" id="KW-0238">DNA-binding</keyword>
<dbReference type="EMBL" id="BMDQ01000006">
    <property type="protein sequence ID" value="GGI58482.1"/>
    <property type="molecule type" value="Genomic_DNA"/>
</dbReference>
<dbReference type="PANTHER" id="PTHR30349">
    <property type="entry name" value="PHAGE INTEGRASE-RELATED"/>
    <property type="match status" value="1"/>
</dbReference>
<keyword evidence="9" id="KW-1185">Reference proteome</keyword>
<protein>
    <submittedName>
        <fullName evidence="8">Tyrosine recombinase XerC</fullName>
    </submittedName>
</protein>
<evidence type="ECO:0000259" key="7">
    <source>
        <dbReference type="PROSITE" id="PS51900"/>
    </source>
</evidence>
<evidence type="ECO:0000256" key="2">
    <source>
        <dbReference type="ARBA" id="ARBA00022908"/>
    </source>
</evidence>
<dbReference type="PROSITE" id="PS51898">
    <property type="entry name" value="TYR_RECOMBINASE"/>
    <property type="match status" value="1"/>
</dbReference>
<reference evidence="9" key="1">
    <citation type="journal article" date="2019" name="Int. J. Syst. Evol. Microbiol.">
        <title>The Global Catalogue of Microorganisms (GCM) 10K type strain sequencing project: providing services to taxonomists for standard genome sequencing and annotation.</title>
        <authorList>
            <consortium name="The Broad Institute Genomics Platform"/>
            <consortium name="The Broad Institute Genome Sequencing Center for Infectious Disease"/>
            <person name="Wu L."/>
            <person name="Ma J."/>
        </authorList>
    </citation>
    <scope>NUCLEOTIDE SEQUENCE [LARGE SCALE GENOMIC DNA]</scope>
    <source>
        <strain evidence="9">CCM 8681</strain>
    </source>
</reference>
<dbReference type="Gene3D" id="1.10.443.10">
    <property type="entry name" value="Intergrase catalytic core"/>
    <property type="match status" value="2"/>
</dbReference>
<feature type="domain" description="Tyr recombinase" evidence="6">
    <location>
        <begin position="119"/>
        <end position="302"/>
    </location>
</feature>
<dbReference type="PROSITE" id="PS51900">
    <property type="entry name" value="CB"/>
    <property type="match status" value="1"/>
</dbReference>
<evidence type="ECO:0000259" key="6">
    <source>
        <dbReference type="PROSITE" id="PS51898"/>
    </source>
</evidence>
<dbReference type="InterPro" id="IPR044068">
    <property type="entry name" value="CB"/>
</dbReference>
<dbReference type="RefSeq" id="WP_188375388.1">
    <property type="nucleotide sequence ID" value="NZ_BMDQ01000006.1"/>
</dbReference>
<dbReference type="InterPro" id="IPR013762">
    <property type="entry name" value="Integrase-like_cat_sf"/>
</dbReference>
<sequence length="302" mass="35759">MSLNATYQSILEEFKQYLQTLGFADSTVYNYQGYLTQFFIYLQQRQISHIGQLNAQYCYDYFEYLQKRPNLRRTHRSLSSSHLNRTFDAIDKLCEFLHHMGNVSAPTPPKYRVNSVKTTQIKVLTKDQVKLLYDAVGHTYGYRRFQIRQPYQAVLLMILNLCYGCGLRRREVERLSLLDIDFDKSVLHIRSSKSYKDRFVPMSTSVRKHLMDFVYNHRRYFHKRPTMLFPFSHGFIANAIHILQEACNDDEIKALHIHPHLLRHSIATHLLQNGMQIEYIRRFLGHSSLDTTQLYTHIANDL</sequence>
<feature type="domain" description="Core-binding (CB)" evidence="7">
    <location>
        <begin position="5"/>
        <end position="91"/>
    </location>
</feature>
<evidence type="ECO:0000256" key="3">
    <source>
        <dbReference type="ARBA" id="ARBA00023125"/>
    </source>
</evidence>
<keyword evidence="2" id="KW-0229">DNA integration</keyword>
<comment type="similarity">
    <text evidence="1">Belongs to the 'phage' integrase family.</text>
</comment>
<dbReference type="InterPro" id="IPR010998">
    <property type="entry name" value="Integrase_recombinase_N"/>
</dbReference>
<evidence type="ECO:0000256" key="4">
    <source>
        <dbReference type="ARBA" id="ARBA00023172"/>
    </source>
</evidence>
<dbReference type="InterPro" id="IPR050090">
    <property type="entry name" value="Tyrosine_recombinase_XerCD"/>
</dbReference>
<proteinExistence type="inferred from homology"/>
<gene>
    <name evidence="8" type="ORF">GCM10011444_27910</name>
</gene>
<comment type="caution">
    <text evidence="8">The sequence shown here is derived from an EMBL/GenBank/DDBJ whole genome shotgun (WGS) entry which is preliminary data.</text>
</comment>
<evidence type="ECO:0000313" key="9">
    <source>
        <dbReference type="Proteomes" id="UP000624701"/>
    </source>
</evidence>
<dbReference type="Pfam" id="PF02899">
    <property type="entry name" value="Phage_int_SAM_1"/>
    <property type="match status" value="1"/>
</dbReference>
<organism evidence="8 9">
    <name type="scientific">Winogradskyella haliclonae</name>
    <dbReference type="NCBI Taxonomy" id="2048558"/>
    <lineage>
        <taxon>Bacteria</taxon>
        <taxon>Pseudomonadati</taxon>
        <taxon>Bacteroidota</taxon>
        <taxon>Flavobacteriia</taxon>
        <taxon>Flavobacteriales</taxon>
        <taxon>Flavobacteriaceae</taxon>
        <taxon>Winogradskyella</taxon>
    </lineage>
</organism>
<dbReference type="InterPro" id="IPR002104">
    <property type="entry name" value="Integrase_catalytic"/>
</dbReference>
<name>A0ABQ2C3Y7_9FLAO</name>
<dbReference type="Gene3D" id="1.10.150.130">
    <property type="match status" value="1"/>
</dbReference>
<dbReference type="InterPro" id="IPR004107">
    <property type="entry name" value="Integrase_SAM-like_N"/>
</dbReference>
<evidence type="ECO:0000313" key="8">
    <source>
        <dbReference type="EMBL" id="GGI58482.1"/>
    </source>
</evidence>
<dbReference type="InterPro" id="IPR011010">
    <property type="entry name" value="DNA_brk_join_enz"/>
</dbReference>
<dbReference type="Proteomes" id="UP000624701">
    <property type="component" value="Unassembled WGS sequence"/>
</dbReference>
<evidence type="ECO:0000256" key="5">
    <source>
        <dbReference type="PROSITE-ProRule" id="PRU01248"/>
    </source>
</evidence>